<feature type="region of interest" description="Disordered" evidence="16">
    <location>
        <begin position="1"/>
        <end position="149"/>
    </location>
</feature>
<dbReference type="GO" id="GO:0042555">
    <property type="term" value="C:MCM complex"/>
    <property type="evidence" value="ECO:0007669"/>
    <property type="project" value="InterPro"/>
</dbReference>
<dbReference type="PROSITE" id="PS50051">
    <property type="entry name" value="MCM_2"/>
    <property type="match status" value="1"/>
</dbReference>
<protein>
    <recommendedName>
        <fullName evidence="4">DNA replication licensing factor MCM2</fullName>
        <ecNumber evidence="3">3.6.4.12</ecNumber>
    </recommendedName>
</protein>
<dbReference type="GO" id="GO:0043138">
    <property type="term" value="F:3'-5' DNA helicase activity"/>
    <property type="evidence" value="ECO:0007669"/>
    <property type="project" value="TreeGrafter"/>
</dbReference>
<keyword evidence="10" id="KW-0347">Helicase</keyword>
<dbReference type="GO" id="GO:0016787">
    <property type="term" value="F:hydrolase activity"/>
    <property type="evidence" value="ECO:0007669"/>
    <property type="project" value="UniProtKB-KW"/>
</dbReference>
<dbReference type="AlphaFoldDB" id="E0VWY2"/>
<evidence type="ECO:0000256" key="15">
    <source>
        <dbReference type="ARBA" id="ARBA00023306"/>
    </source>
</evidence>
<comment type="similarity">
    <text evidence="2">Belongs to the MCM family.</text>
</comment>
<dbReference type="FunCoup" id="E0VWY2">
    <property type="interactions" value="1274"/>
</dbReference>
<gene>
    <name evidence="19" type="primary">8235864</name>
    <name evidence="18" type="ORF">Phum_PHUM492170</name>
</gene>
<feature type="compositionally biased region" description="Basic and acidic residues" evidence="16">
    <location>
        <begin position="91"/>
        <end position="106"/>
    </location>
</feature>
<dbReference type="InterPro" id="IPR033762">
    <property type="entry name" value="MCM_OB"/>
</dbReference>
<dbReference type="InParanoid" id="E0VWY2"/>
<evidence type="ECO:0000256" key="1">
    <source>
        <dbReference type="ARBA" id="ARBA00004123"/>
    </source>
</evidence>
<evidence type="ECO:0000256" key="7">
    <source>
        <dbReference type="ARBA" id="ARBA00022741"/>
    </source>
</evidence>
<evidence type="ECO:0000256" key="9">
    <source>
        <dbReference type="ARBA" id="ARBA00022801"/>
    </source>
</evidence>
<dbReference type="InterPro" id="IPR003593">
    <property type="entry name" value="AAA+_ATPase"/>
</dbReference>
<keyword evidence="5" id="KW-0235">DNA replication</keyword>
<dbReference type="PRINTS" id="PR01657">
    <property type="entry name" value="MCMFAMILY"/>
</dbReference>
<evidence type="ECO:0000256" key="4">
    <source>
        <dbReference type="ARBA" id="ARBA00018925"/>
    </source>
</evidence>
<dbReference type="EnsemblMetazoa" id="PHUM492170-RA">
    <property type="protein sequence ID" value="PHUM492170-PA"/>
    <property type="gene ID" value="PHUM492170"/>
</dbReference>
<dbReference type="Pfam" id="PF17855">
    <property type="entry name" value="MCM_lid"/>
    <property type="match status" value="1"/>
</dbReference>
<dbReference type="SUPFAM" id="SSF50249">
    <property type="entry name" value="Nucleic acid-binding proteins"/>
    <property type="match status" value="1"/>
</dbReference>
<keyword evidence="11" id="KW-0862">Zinc</keyword>
<evidence type="ECO:0000256" key="12">
    <source>
        <dbReference type="ARBA" id="ARBA00022840"/>
    </source>
</evidence>
<dbReference type="GO" id="GO:0005634">
    <property type="term" value="C:nucleus"/>
    <property type="evidence" value="ECO:0007669"/>
    <property type="project" value="UniProtKB-SubCell"/>
</dbReference>
<keyword evidence="15" id="KW-0131">Cell cycle</keyword>
<evidence type="ECO:0000259" key="17">
    <source>
        <dbReference type="PROSITE" id="PS50051"/>
    </source>
</evidence>
<dbReference type="EC" id="3.6.4.12" evidence="3"/>
<dbReference type="GO" id="GO:0005524">
    <property type="term" value="F:ATP binding"/>
    <property type="evidence" value="ECO:0007669"/>
    <property type="project" value="UniProtKB-KW"/>
</dbReference>
<keyword evidence="14" id="KW-0539">Nucleus</keyword>
<dbReference type="CTD" id="8235864"/>
<dbReference type="PROSITE" id="PS00847">
    <property type="entry name" value="MCM_1"/>
    <property type="match status" value="1"/>
</dbReference>
<dbReference type="GO" id="GO:0017116">
    <property type="term" value="F:single-stranded DNA helicase activity"/>
    <property type="evidence" value="ECO:0007669"/>
    <property type="project" value="TreeGrafter"/>
</dbReference>
<dbReference type="PRINTS" id="PR01658">
    <property type="entry name" value="MCMPROTEIN2"/>
</dbReference>
<name>E0VWY2_PEDHC</name>
<dbReference type="PANTHER" id="PTHR11630">
    <property type="entry name" value="DNA REPLICATION LICENSING FACTOR MCM FAMILY MEMBER"/>
    <property type="match status" value="1"/>
</dbReference>
<dbReference type="Proteomes" id="UP000009046">
    <property type="component" value="Unassembled WGS sequence"/>
</dbReference>
<dbReference type="GeneID" id="8235864"/>
<evidence type="ECO:0000256" key="8">
    <source>
        <dbReference type="ARBA" id="ARBA00022771"/>
    </source>
</evidence>
<dbReference type="Pfam" id="PF12619">
    <property type="entry name" value="MCM2_N"/>
    <property type="match status" value="1"/>
</dbReference>
<dbReference type="Gene3D" id="3.40.50.300">
    <property type="entry name" value="P-loop containing nucleotide triphosphate hydrolases"/>
    <property type="match status" value="1"/>
</dbReference>
<dbReference type="CDD" id="cd17753">
    <property type="entry name" value="MCM2"/>
    <property type="match status" value="1"/>
</dbReference>
<dbReference type="eggNOG" id="KOG0477">
    <property type="taxonomic scope" value="Eukaryota"/>
</dbReference>
<evidence type="ECO:0000256" key="3">
    <source>
        <dbReference type="ARBA" id="ARBA00012551"/>
    </source>
</evidence>
<evidence type="ECO:0000256" key="6">
    <source>
        <dbReference type="ARBA" id="ARBA00022723"/>
    </source>
</evidence>
<dbReference type="VEuPathDB" id="VectorBase:PHUM492170"/>
<dbReference type="OMA" id="TYERVTT"/>
<dbReference type="KEGG" id="phu:Phum_PHUM492170"/>
<dbReference type="HOGENOM" id="CLU_000995_0_1_1"/>
<dbReference type="InterPro" id="IPR027417">
    <property type="entry name" value="P-loop_NTPase"/>
</dbReference>
<dbReference type="InterPro" id="IPR041562">
    <property type="entry name" value="MCM_lid"/>
</dbReference>
<keyword evidence="20" id="KW-1185">Reference proteome</keyword>
<keyword evidence="13" id="KW-0238">DNA-binding</keyword>
<evidence type="ECO:0000256" key="16">
    <source>
        <dbReference type="SAM" id="MobiDB-lite"/>
    </source>
</evidence>
<evidence type="ECO:0000313" key="18">
    <source>
        <dbReference type="EMBL" id="EEB17888.1"/>
    </source>
</evidence>
<dbReference type="Gene3D" id="3.30.1640.10">
    <property type="entry name" value="mini-chromosome maintenance (MCM) complex, chain A, domain 1"/>
    <property type="match status" value="1"/>
</dbReference>
<reference evidence="19" key="3">
    <citation type="submission" date="2021-02" db="UniProtKB">
        <authorList>
            <consortium name="EnsemblMetazoa"/>
        </authorList>
    </citation>
    <scope>IDENTIFICATION</scope>
    <source>
        <strain evidence="19">USDA</strain>
    </source>
</reference>
<dbReference type="PANTHER" id="PTHR11630:SF44">
    <property type="entry name" value="DNA REPLICATION LICENSING FACTOR MCM2"/>
    <property type="match status" value="1"/>
</dbReference>
<dbReference type="Pfam" id="PF14551">
    <property type="entry name" value="MCM_N"/>
    <property type="match status" value="1"/>
</dbReference>
<keyword evidence="12" id="KW-0067">ATP-binding</keyword>
<dbReference type="InterPro" id="IPR059098">
    <property type="entry name" value="WHD_MCM2"/>
</dbReference>
<dbReference type="InterPro" id="IPR008045">
    <property type="entry name" value="MCM2"/>
</dbReference>
<dbReference type="InterPro" id="IPR031327">
    <property type="entry name" value="MCM"/>
</dbReference>
<keyword evidence="6" id="KW-0479">Metal-binding</keyword>
<dbReference type="Pfam" id="PF23669">
    <property type="entry name" value="WHD_MCM2"/>
    <property type="match status" value="1"/>
</dbReference>
<evidence type="ECO:0000313" key="19">
    <source>
        <dbReference type="EnsemblMetazoa" id="PHUM492170-PA"/>
    </source>
</evidence>
<evidence type="ECO:0000256" key="14">
    <source>
        <dbReference type="ARBA" id="ARBA00023242"/>
    </source>
</evidence>
<keyword evidence="8" id="KW-0863">Zinc-finger</keyword>
<dbReference type="FunFam" id="3.40.50.300:FF:000138">
    <property type="entry name" value="DNA helicase"/>
    <property type="match status" value="1"/>
</dbReference>
<evidence type="ECO:0000256" key="2">
    <source>
        <dbReference type="ARBA" id="ARBA00008010"/>
    </source>
</evidence>
<proteinExistence type="inferred from homology"/>
<dbReference type="SUPFAM" id="SSF52540">
    <property type="entry name" value="P-loop containing nucleoside triphosphate hydrolases"/>
    <property type="match status" value="1"/>
</dbReference>
<dbReference type="Pfam" id="PF00493">
    <property type="entry name" value="MCM"/>
    <property type="match status" value="1"/>
</dbReference>
<keyword evidence="7" id="KW-0547">Nucleotide-binding</keyword>
<feature type="compositionally biased region" description="Acidic residues" evidence="16">
    <location>
        <begin position="46"/>
        <end position="55"/>
    </location>
</feature>
<dbReference type="InterPro" id="IPR001208">
    <property type="entry name" value="MCM_dom"/>
</dbReference>
<dbReference type="SMART" id="SM00350">
    <property type="entry name" value="MCM"/>
    <property type="match status" value="1"/>
</dbReference>
<reference evidence="18" key="1">
    <citation type="submission" date="2007-04" db="EMBL/GenBank/DDBJ databases">
        <title>Annotation of Pediculus humanus corporis strain USDA.</title>
        <authorList>
            <person name="Kirkness E."/>
            <person name="Hannick L."/>
            <person name="Hass B."/>
            <person name="Bruggner R."/>
            <person name="Lawson D."/>
            <person name="Bidwell S."/>
            <person name="Joardar V."/>
            <person name="Caler E."/>
            <person name="Walenz B."/>
            <person name="Inman J."/>
            <person name="Schobel S."/>
            <person name="Galinsky K."/>
            <person name="Amedeo P."/>
            <person name="Strausberg R."/>
        </authorList>
    </citation>
    <scope>NUCLEOTIDE SEQUENCE</scope>
    <source>
        <strain evidence="18">USDA</strain>
    </source>
</reference>
<dbReference type="EMBL" id="AAZO01005954">
    <property type="status" value="NOT_ANNOTATED_CDS"/>
    <property type="molecule type" value="Genomic_DNA"/>
</dbReference>
<dbReference type="OrthoDB" id="844at2759"/>
<reference evidence="18" key="2">
    <citation type="submission" date="2007-04" db="EMBL/GenBank/DDBJ databases">
        <title>The genome of the human body louse.</title>
        <authorList>
            <consortium name="The Human Body Louse Genome Consortium"/>
            <person name="Kirkness E."/>
            <person name="Walenz B."/>
            <person name="Hass B."/>
            <person name="Bruggner R."/>
            <person name="Strausberg R."/>
        </authorList>
    </citation>
    <scope>NUCLEOTIDE SEQUENCE</scope>
    <source>
        <strain evidence="18">USDA</strain>
    </source>
</reference>
<dbReference type="InterPro" id="IPR018525">
    <property type="entry name" value="MCM_CS"/>
</dbReference>
<evidence type="ECO:0000256" key="10">
    <source>
        <dbReference type="ARBA" id="ARBA00022806"/>
    </source>
</evidence>
<comment type="subcellular location">
    <subcellularLocation>
        <location evidence="1">Nucleus</location>
    </subcellularLocation>
</comment>
<sequence length="877" mass="98533">MSSSQNLSSDAGEEANGNPATSPAPDIDDPLEDDIFGLNDQPSVSQDEEEEDGEDLFGANLENDYRPMPELDTYEGREIDDENEYDAMSIGERRAAERAMDKRDGGRGLGFDQLLYSESDDGDSPRKKRRRAEEAAFGDVEEMEPVEDLQDSRGRSIKEWVLVPDTSMEIANRFRNFLRTAVNAKGRQVFKERMRRMCENNESSLVVDYPMLAQAKNDLAYLLPEAPFEVLSIFDEVAKDLVMEMFPNYSRVTKEIRVRIAELPLIEDIRTFRKTHLNQLIRTTGVVSSTTGILPQLSIVKYDCGNCGNVLGPYPQTQNVENGPGSCSVCQSTGPFIVNMEETVYRNYQKIIIQEPHNKIPGGRIPRSKPCILLDELCDRAKVGDVIDVTGIYTHSYDGSLNTEQGFPVFSTVIIANYIVVKDAKQIIQSLTDDDINSILKLSKEKKIIEKIVSSIAPSIYGYDYIKRSLALALFGGESKNAGEKHKIRGDINVLICGDPGTGKSQFLKYIEQVAPRAIYTTGQGASAVGLTAYVKKNPANKEWTLEAGALVLADQGICLIDEFDKMNDRDRTSIHEAMEQQTISISKAGIVTSLQARCSIIAAANPIGGIYESYLPFASNVNLSEPILSRFDVLCVVRDEADVVQDQRLAQFVCNSHVKHHPIPNEHVETPELNSEDNQIPQDLLRKYIVYAKQYVHPTLEKIDQNKIAKLYSQLRQEALVTGSMPITARHIESLIRMSEAHARIHLRENVVEEDVNVAIRILLESFVETQKFSVMKAMKKAFHKYLSYGRDTDEILYFFLRELTIFHLGLARSKGDTDIMIVKIPERDLMVKAKSIGVNDLTDFYKSKIFKDNNFIYDAMENVIVQSVPNAHTQI</sequence>
<accession>E0VWY2</accession>
<feature type="compositionally biased region" description="Acidic residues" evidence="16">
    <location>
        <begin position="139"/>
        <end position="149"/>
    </location>
</feature>
<dbReference type="GO" id="GO:0008270">
    <property type="term" value="F:zinc ion binding"/>
    <property type="evidence" value="ECO:0007669"/>
    <property type="project" value="UniProtKB-KW"/>
</dbReference>
<dbReference type="InterPro" id="IPR027925">
    <property type="entry name" value="MCM_N"/>
</dbReference>
<dbReference type="EMBL" id="DS235824">
    <property type="protein sequence ID" value="EEB17888.1"/>
    <property type="molecule type" value="Genomic_DNA"/>
</dbReference>
<dbReference type="Gene3D" id="2.40.50.140">
    <property type="entry name" value="Nucleic acid-binding proteins"/>
    <property type="match status" value="1"/>
</dbReference>
<dbReference type="InterPro" id="IPR012340">
    <property type="entry name" value="NA-bd_OB-fold"/>
</dbReference>
<feature type="compositionally biased region" description="Basic and acidic residues" evidence="16">
    <location>
        <begin position="63"/>
        <end position="77"/>
    </location>
</feature>
<dbReference type="Gene3D" id="2.20.28.10">
    <property type="match status" value="1"/>
</dbReference>
<dbReference type="SMART" id="SM00382">
    <property type="entry name" value="AAA"/>
    <property type="match status" value="1"/>
</dbReference>
<evidence type="ECO:0000256" key="13">
    <source>
        <dbReference type="ARBA" id="ARBA00023125"/>
    </source>
</evidence>
<organism>
    <name type="scientific">Pediculus humanus subsp. corporis</name>
    <name type="common">Body louse</name>
    <dbReference type="NCBI Taxonomy" id="121224"/>
    <lineage>
        <taxon>Eukaryota</taxon>
        <taxon>Metazoa</taxon>
        <taxon>Ecdysozoa</taxon>
        <taxon>Arthropoda</taxon>
        <taxon>Hexapoda</taxon>
        <taxon>Insecta</taxon>
        <taxon>Pterygota</taxon>
        <taxon>Neoptera</taxon>
        <taxon>Paraneoptera</taxon>
        <taxon>Psocodea</taxon>
        <taxon>Troctomorpha</taxon>
        <taxon>Phthiraptera</taxon>
        <taxon>Anoplura</taxon>
        <taxon>Pediculidae</taxon>
        <taxon>Pediculus</taxon>
    </lineage>
</organism>
<evidence type="ECO:0000313" key="20">
    <source>
        <dbReference type="Proteomes" id="UP000009046"/>
    </source>
</evidence>
<dbReference type="GO" id="GO:0003697">
    <property type="term" value="F:single-stranded DNA binding"/>
    <property type="evidence" value="ECO:0007669"/>
    <property type="project" value="TreeGrafter"/>
</dbReference>
<dbReference type="GO" id="GO:1902975">
    <property type="term" value="P:mitotic DNA replication initiation"/>
    <property type="evidence" value="ECO:0007669"/>
    <property type="project" value="TreeGrafter"/>
</dbReference>
<dbReference type="GO" id="GO:0000727">
    <property type="term" value="P:double-strand break repair via break-induced replication"/>
    <property type="evidence" value="ECO:0007669"/>
    <property type="project" value="TreeGrafter"/>
</dbReference>
<keyword evidence="9" id="KW-0378">Hydrolase</keyword>
<evidence type="ECO:0000256" key="5">
    <source>
        <dbReference type="ARBA" id="ARBA00022705"/>
    </source>
</evidence>
<dbReference type="RefSeq" id="XP_002430626.1">
    <property type="nucleotide sequence ID" value="XM_002430581.1"/>
</dbReference>
<dbReference type="STRING" id="121224.E0VWY2"/>
<feature type="domain" description="MCM C-terminal AAA(+) ATPase" evidence="17">
    <location>
        <begin position="448"/>
        <end position="654"/>
    </location>
</feature>
<dbReference type="Pfam" id="PF17207">
    <property type="entry name" value="MCM_OB"/>
    <property type="match status" value="1"/>
</dbReference>
<evidence type="ECO:0000256" key="11">
    <source>
        <dbReference type="ARBA" id="ARBA00022833"/>
    </source>
</evidence>
<feature type="compositionally biased region" description="Acidic residues" evidence="16">
    <location>
        <begin position="26"/>
        <end position="35"/>
    </location>
</feature>